<protein>
    <recommendedName>
        <fullName evidence="5">Chromo domain-containing protein</fullName>
    </recommendedName>
</protein>
<name>A0AAE0HMZ8_9PEZI</name>
<evidence type="ECO:0000256" key="1">
    <source>
        <dbReference type="ARBA" id="ARBA00011353"/>
    </source>
</evidence>
<reference evidence="3" key="2">
    <citation type="submission" date="2023-06" db="EMBL/GenBank/DDBJ databases">
        <authorList>
            <consortium name="Lawrence Berkeley National Laboratory"/>
            <person name="Haridas S."/>
            <person name="Hensen N."/>
            <person name="Bonometti L."/>
            <person name="Westerberg I."/>
            <person name="Brannstrom I.O."/>
            <person name="Guillou S."/>
            <person name="Cros-Aarteil S."/>
            <person name="Calhoun S."/>
            <person name="Kuo A."/>
            <person name="Mondo S."/>
            <person name="Pangilinan J."/>
            <person name="Riley R."/>
            <person name="Labutti K."/>
            <person name="Andreopoulos B."/>
            <person name="Lipzen A."/>
            <person name="Chen C."/>
            <person name="Yanf M."/>
            <person name="Daum C."/>
            <person name="Ng V."/>
            <person name="Clum A."/>
            <person name="Steindorff A."/>
            <person name="Ohm R."/>
            <person name="Martin F."/>
            <person name="Silar P."/>
            <person name="Natvig D."/>
            <person name="Lalanne C."/>
            <person name="Gautier V."/>
            <person name="Ament-Velasquez S.L."/>
            <person name="Kruys A."/>
            <person name="Hutchinson M.I."/>
            <person name="Powell A.J."/>
            <person name="Barry K."/>
            <person name="Miller A.N."/>
            <person name="Grigoriev I.V."/>
            <person name="Debuchy R."/>
            <person name="Gladieux P."/>
            <person name="Thoren M.H."/>
            <person name="Johannesson H."/>
        </authorList>
    </citation>
    <scope>NUCLEOTIDE SEQUENCE</scope>
    <source>
        <strain evidence="3">CBS 168.71</strain>
    </source>
</reference>
<dbReference type="EMBL" id="JAUEPN010000002">
    <property type="protein sequence ID" value="KAK3299490.1"/>
    <property type="molecule type" value="Genomic_DNA"/>
</dbReference>
<proteinExistence type="predicted"/>
<dbReference type="Proteomes" id="UP001278766">
    <property type="component" value="Unassembled WGS sequence"/>
</dbReference>
<dbReference type="Gene3D" id="2.40.50.40">
    <property type="match status" value="1"/>
</dbReference>
<sequence length="263" mass="29275">MQLTVAPESSAALTADGTIRCLLSMRYPLPSRHSSDAIAFARQSTEELARAIPAQLGPPPVPSPAIATDGGATSTDSVTSYTADVQLHGVLLDRNRLLVCFDLFLHDCKPEVRRQVDESLARPIHAVVIHESGDGYRISGNPALDARVAQRYAEMREDDWGPRPYFNDSSKPSLYINGIRFEGSLEEYEAAVMNPDEAWDDGEEWEAEGICGHRTAQDGILEVRMKWKSGRETWERYTDVAQNETEALEEYERLHGRVTADNV</sequence>
<dbReference type="AlphaFoldDB" id="A0AAE0HMZ8"/>
<gene>
    <name evidence="3" type="ORF">B0H64DRAFT_388632</name>
</gene>
<dbReference type="RefSeq" id="XP_062663004.1">
    <property type="nucleotide sequence ID" value="XM_062803285.1"/>
</dbReference>
<reference evidence="3" key="1">
    <citation type="journal article" date="2023" name="Mol. Phylogenet. Evol.">
        <title>Genome-scale phylogeny and comparative genomics of the fungal order Sordariales.</title>
        <authorList>
            <person name="Hensen N."/>
            <person name="Bonometti L."/>
            <person name="Westerberg I."/>
            <person name="Brannstrom I.O."/>
            <person name="Guillou S."/>
            <person name="Cros-Aarteil S."/>
            <person name="Calhoun S."/>
            <person name="Haridas S."/>
            <person name="Kuo A."/>
            <person name="Mondo S."/>
            <person name="Pangilinan J."/>
            <person name="Riley R."/>
            <person name="LaButti K."/>
            <person name="Andreopoulos B."/>
            <person name="Lipzen A."/>
            <person name="Chen C."/>
            <person name="Yan M."/>
            <person name="Daum C."/>
            <person name="Ng V."/>
            <person name="Clum A."/>
            <person name="Steindorff A."/>
            <person name="Ohm R.A."/>
            <person name="Martin F."/>
            <person name="Silar P."/>
            <person name="Natvig D.O."/>
            <person name="Lalanne C."/>
            <person name="Gautier V."/>
            <person name="Ament-Velasquez S.L."/>
            <person name="Kruys A."/>
            <person name="Hutchinson M.I."/>
            <person name="Powell A.J."/>
            <person name="Barry K."/>
            <person name="Miller A.N."/>
            <person name="Grigoriev I.V."/>
            <person name="Debuchy R."/>
            <person name="Gladieux P."/>
            <person name="Hiltunen Thoren M."/>
            <person name="Johannesson H."/>
        </authorList>
    </citation>
    <scope>NUCLEOTIDE SEQUENCE</scope>
    <source>
        <strain evidence="3">CBS 168.71</strain>
    </source>
</reference>
<comment type="caution">
    <text evidence="3">The sequence shown here is derived from an EMBL/GenBank/DDBJ whole genome shotgun (WGS) entry which is preliminary data.</text>
</comment>
<evidence type="ECO:0000313" key="4">
    <source>
        <dbReference type="Proteomes" id="UP001278766"/>
    </source>
</evidence>
<evidence type="ECO:0000313" key="3">
    <source>
        <dbReference type="EMBL" id="KAK3299490.1"/>
    </source>
</evidence>
<dbReference type="GeneID" id="87840233"/>
<dbReference type="InterPro" id="IPR016197">
    <property type="entry name" value="Chromo-like_dom_sf"/>
</dbReference>
<accession>A0AAE0HMZ8</accession>
<evidence type="ECO:0000256" key="2">
    <source>
        <dbReference type="SAM" id="MobiDB-lite"/>
    </source>
</evidence>
<comment type="subunit">
    <text evidence="1">Component of the NuA4 histone acetyltransferase complex.</text>
</comment>
<feature type="region of interest" description="Disordered" evidence="2">
    <location>
        <begin position="54"/>
        <end position="75"/>
    </location>
</feature>
<organism evidence="3 4">
    <name type="scientific">Chaetomium fimeti</name>
    <dbReference type="NCBI Taxonomy" id="1854472"/>
    <lineage>
        <taxon>Eukaryota</taxon>
        <taxon>Fungi</taxon>
        <taxon>Dikarya</taxon>
        <taxon>Ascomycota</taxon>
        <taxon>Pezizomycotina</taxon>
        <taxon>Sordariomycetes</taxon>
        <taxon>Sordariomycetidae</taxon>
        <taxon>Sordariales</taxon>
        <taxon>Chaetomiaceae</taxon>
        <taxon>Chaetomium</taxon>
    </lineage>
</organism>
<keyword evidence="4" id="KW-1185">Reference proteome</keyword>
<dbReference type="SUPFAM" id="SSF54160">
    <property type="entry name" value="Chromo domain-like"/>
    <property type="match status" value="1"/>
</dbReference>
<evidence type="ECO:0008006" key="5">
    <source>
        <dbReference type="Google" id="ProtNLM"/>
    </source>
</evidence>